<dbReference type="PANTHER" id="PTHR11786">
    <property type="entry name" value="N-HYDROXYARYLAMINE O-ACETYLTRANSFERASE"/>
    <property type="match status" value="1"/>
</dbReference>
<evidence type="ECO:0000313" key="6">
    <source>
        <dbReference type="RefSeq" id="XP_019635453.1"/>
    </source>
</evidence>
<dbReference type="EC" id="2.3.1.5" evidence="2"/>
<dbReference type="InterPro" id="IPR001447">
    <property type="entry name" value="Arylamine_N-AcTrfase"/>
</dbReference>
<keyword evidence="4" id="KW-0808">Transferase</keyword>
<evidence type="ECO:0000256" key="4">
    <source>
        <dbReference type="RuleBase" id="RU003452"/>
    </source>
</evidence>
<evidence type="ECO:0000256" key="2">
    <source>
        <dbReference type="ARBA" id="ARBA00012701"/>
    </source>
</evidence>
<proteinExistence type="inferred from homology"/>
<dbReference type="OrthoDB" id="10260017at2759"/>
<name>A0A6P4ZFC8_BRABE</name>
<dbReference type="SUPFAM" id="SSF54001">
    <property type="entry name" value="Cysteine proteinases"/>
    <property type="match status" value="1"/>
</dbReference>
<reference evidence="6" key="1">
    <citation type="submission" date="2025-08" db="UniProtKB">
        <authorList>
            <consortium name="RefSeq"/>
        </authorList>
    </citation>
    <scope>IDENTIFICATION</scope>
    <source>
        <tissue evidence="6">Gonad</tissue>
    </source>
</reference>
<comment type="similarity">
    <text evidence="1 4">Belongs to the arylamine N-acetyltransferase family.</text>
</comment>
<protein>
    <recommendedName>
        <fullName evidence="2">arylamine N-acetyltransferase</fullName>
        <ecNumber evidence="2">2.3.1.5</ecNumber>
    </recommendedName>
</protein>
<organism evidence="5 6">
    <name type="scientific">Branchiostoma belcheri</name>
    <name type="common">Amphioxus</name>
    <dbReference type="NCBI Taxonomy" id="7741"/>
    <lineage>
        <taxon>Eukaryota</taxon>
        <taxon>Metazoa</taxon>
        <taxon>Chordata</taxon>
        <taxon>Cephalochordata</taxon>
        <taxon>Leptocardii</taxon>
        <taxon>Amphioxiformes</taxon>
        <taxon>Branchiostomatidae</taxon>
        <taxon>Branchiostoma</taxon>
    </lineage>
</organism>
<dbReference type="PRINTS" id="PR01543">
    <property type="entry name" value="ANATRNSFRASE"/>
</dbReference>
<dbReference type="Gene3D" id="3.30.2140.20">
    <property type="match status" value="1"/>
</dbReference>
<gene>
    <name evidence="6" type="primary">LOC109478366</name>
</gene>
<dbReference type="InterPro" id="IPR053710">
    <property type="entry name" value="Arylamine_NAT_domain_sf"/>
</dbReference>
<dbReference type="InterPro" id="IPR038765">
    <property type="entry name" value="Papain-like_cys_pep_sf"/>
</dbReference>
<sequence>MDVKRYLSRIRYHGDTRPTLENLRAIHLAHMLAVPFENLSIHCGDEIVLDLQLIYNKIVVKRRGGLCYELNGLFSWLLKQLGFSSKIVSAQGYRPLLEVYGREMGHCLNVVSIGGEDWVADVGNMCLFRAPIRLTEDQEHTDVTGTYRLRLEGDMWFLQRLKRSASATKLENACYKFKAAPGGTQGNDMASSRQWVTKYKFTLQERELQDFGKACNWTQQFHHVFSVQPVCVLHLADGLITCMGRELTTARYGIRVTMATRRLESDDDILKVLRDTFGVKLDKHLVIKD</sequence>
<dbReference type="GO" id="GO:0004060">
    <property type="term" value="F:arylamine N-acetyltransferase activity"/>
    <property type="evidence" value="ECO:0007669"/>
    <property type="project" value="UniProtKB-EC"/>
</dbReference>
<evidence type="ECO:0000256" key="3">
    <source>
        <dbReference type="ARBA" id="ARBA00023315"/>
    </source>
</evidence>
<keyword evidence="5" id="KW-1185">Reference proteome</keyword>
<dbReference type="AlphaFoldDB" id="A0A6P4ZFC8"/>
<dbReference type="RefSeq" id="XP_019635453.1">
    <property type="nucleotide sequence ID" value="XM_019779894.1"/>
</dbReference>
<keyword evidence="3 4" id="KW-0012">Acyltransferase</keyword>
<dbReference type="Proteomes" id="UP000515135">
    <property type="component" value="Unplaced"/>
</dbReference>
<evidence type="ECO:0000256" key="1">
    <source>
        <dbReference type="ARBA" id="ARBA00006547"/>
    </source>
</evidence>
<accession>A0A6P4ZFC8</accession>
<dbReference type="GeneID" id="109478366"/>
<dbReference type="KEGG" id="bbel:109478366"/>
<evidence type="ECO:0000313" key="5">
    <source>
        <dbReference type="Proteomes" id="UP000515135"/>
    </source>
</evidence>
<dbReference type="Pfam" id="PF00797">
    <property type="entry name" value="Acetyltransf_2"/>
    <property type="match status" value="1"/>
</dbReference>
<dbReference type="PANTHER" id="PTHR11786:SF0">
    <property type="entry name" value="ARYLAMINE N-ACETYLTRANSFERASE 4-RELATED"/>
    <property type="match status" value="1"/>
</dbReference>